<evidence type="ECO:0000313" key="19">
    <source>
        <dbReference type="EMBL" id="SFC91008.1"/>
    </source>
</evidence>
<evidence type="ECO:0000256" key="13">
    <source>
        <dbReference type="PIRSR" id="PIRSR618044-1"/>
    </source>
</evidence>
<keyword evidence="8" id="KW-0378">Hydrolase</keyword>
<evidence type="ECO:0000256" key="10">
    <source>
        <dbReference type="ARBA" id="ARBA00022984"/>
    </source>
</evidence>
<evidence type="ECO:0000256" key="9">
    <source>
        <dbReference type="ARBA" id="ARBA00022960"/>
    </source>
</evidence>
<evidence type="ECO:0000313" key="20">
    <source>
        <dbReference type="Proteomes" id="UP000231644"/>
    </source>
</evidence>
<dbReference type="STRING" id="517719.SAMN05421762_2707"/>
<evidence type="ECO:0000256" key="14">
    <source>
        <dbReference type="PIRSR" id="PIRSR618044-2"/>
    </source>
</evidence>
<keyword evidence="20" id="KW-1185">Reference proteome</keyword>
<feature type="active site" evidence="13">
    <location>
        <position position="136"/>
    </location>
</feature>
<evidence type="ECO:0000256" key="8">
    <source>
        <dbReference type="ARBA" id="ARBA00022801"/>
    </source>
</evidence>
<feature type="region of interest" description="Disordered" evidence="16">
    <location>
        <begin position="401"/>
        <end position="423"/>
    </location>
</feature>
<evidence type="ECO:0000256" key="1">
    <source>
        <dbReference type="ARBA" id="ARBA00003217"/>
    </source>
</evidence>
<comment type="similarity">
    <text evidence="3 15">Belongs to the peptidase S11 family.</text>
</comment>
<evidence type="ECO:0000256" key="3">
    <source>
        <dbReference type="ARBA" id="ARBA00007164"/>
    </source>
</evidence>
<dbReference type="EC" id="3.4.16.4" evidence="4"/>
<sequence length="423" mass="44913">MTRSIRRPQGSLRALKARATNRLMAPLMLGLAIGLAALAQPARAFDTQARAAYVYDVTTRTVLLAKNADTPLPPASMSKLMTLYIAFEALRDGRLRLDEKLPVSSHAMSYGGSTMFLDTTDRVTVEDLLQGIIVLSGNDACAVIAEALSPDGTEAGFAVYMTQRAQALGMTNSTFANSNGWPAAGHRMSMRDLGLLATRLIEDFPNFYPMFSQKTFNFDGRAASNNTNRNPLLGLGIGADGLKTGHTEEAGYGLVGSARQGDRRVVFVLSGLGSTAARAQESEAVVNWAFRQFTQKTLLKAGETISKAEVFMGQVPTVTLTPQEDLNTLVPTLAGAEIKAEVVYTGPLTAPVKKGDRVAELILTPEGLPETRVPLVAGETVAKGGFMTTMATALDHLLTEIGGGKPDASDAETTEPASEEAAS</sequence>
<dbReference type="Gene3D" id="3.40.710.10">
    <property type="entry name" value="DD-peptidase/beta-lactamase superfamily"/>
    <property type="match status" value="1"/>
</dbReference>
<gene>
    <name evidence="19" type="ORF">SAMN05421762_2707</name>
</gene>
<accession>A0A1I1N685</accession>
<evidence type="ECO:0000259" key="18">
    <source>
        <dbReference type="SMART" id="SM00936"/>
    </source>
</evidence>
<dbReference type="SMART" id="SM00936">
    <property type="entry name" value="PBP5_C"/>
    <property type="match status" value="1"/>
</dbReference>
<dbReference type="InterPro" id="IPR012338">
    <property type="entry name" value="Beta-lactam/transpept-like"/>
</dbReference>
<dbReference type="InterPro" id="IPR018044">
    <property type="entry name" value="Peptidase_S11"/>
</dbReference>
<dbReference type="AlphaFoldDB" id="A0A1I1N685"/>
<dbReference type="Pfam" id="PF00768">
    <property type="entry name" value="Peptidase_S11"/>
    <property type="match status" value="1"/>
</dbReference>
<dbReference type="GO" id="GO:0009252">
    <property type="term" value="P:peptidoglycan biosynthetic process"/>
    <property type="evidence" value="ECO:0007669"/>
    <property type="project" value="UniProtKB-UniPathway"/>
</dbReference>
<comment type="catalytic activity">
    <reaction evidence="12">
        <text>Preferential cleavage: (Ac)2-L-Lys-D-Ala-|-D-Ala. Also transpeptidation of peptidyl-alanyl moieties that are N-acyl substituents of D-alanine.</text>
        <dbReference type="EC" id="3.4.16.4"/>
    </reaction>
</comment>
<evidence type="ECO:0000256" key="6">
    <source>
        <dbReference type="ARBA" id="ARBA00022670"/>
    </source>
</evidence>
<evidence type="ECO:0000256" key="5">
    <source>
        <dbReference type="ARBA" id="ARBA00022645"/>
    </source>
</evidence>
<evidence type="ECO:0000256" key="4">
    <source>
        <dbReference type="ARBA" id="ARBA00012448"/>
    </source>
</evidence>
<comment type="function">
    <text evidence="1">Removes C-terminal D-alanyl residues from sugar-peptide cell wall precursors.</text>
</comment>
<dbReference type="SUPFAM" id="SSF69189">
    <property type="entry name" value="Penicillin-binding protein associated domain"/>
    <property type="match status" value="1"/>
</dbReference>
<keyword evidence="5 19" id="KW-0121">Carboxypeptidase</keyword>
<keyword evidence="9" id="KW-0133">Cell shape</keyword>
<evidence type="ECO:0000256" key="17">
    <source>
        <dbReference type="SAM" id="SignalP"/>
    </source>
</evidence>
<feature type="binding site" evidence="14">
    <location>
        <position position="243"/>
    </location>
    <ligand>
        <name>substrate</name>
    </ligand>
</feature>
<dbReference type="GO" id="GO:0009002">
    <property type="term" value="F:serine-type D-Ala-D-Ala carboxypeptidase activity"/>
    <property type="evidence" value="ECO:0007669"/>
    <property type="project" value="UniProtKB-EC"/>
</dbReference>
<dbReference type="InterPro" id="IPR037167">
    <property type="entry name" value="Peptidase_S11_C_sf"/>
</dbReference>
<feature type="active site" description="Proton acceptor" evidence="13">
    <location>
        <position position="79"/>
    </location>
</feature>
<evidence type="ECO:0000256" key="16">
    <source>
        <dbReference type="SAM" id="MobiDB-lite"/>
    </source>
</evidence>
<dbReference type="GO" id="GO:0006508">
    <property type="term" value="P:proteolysis"/>
    <property type="evidence" value="ECO:0007669"/>
    <property type="project" value="UniProtKB-KW"/>
</dbReference>
<dbReference type="PANTHER" id="PTHR21581">
    <property type="entry name" value="D-ALANYL-D-ALANINE CARBOXYPEPTIDASE"/>
    <property type="match status" value="1"/>
</dbReference>
<dbReference type="InterPro" id="IPR012907">
    <property type="entry name" value="Peptidase_S11_C"/>
</dbReference>
<protein>
    <recommendedName>
        <fullName evidence="4">serine-type D-Ala-D-Ala carboxypeptidase</fullName>
        <ecNumber evidence="4">3.4.16.4</ecNumber>
    </recommendedName>
</protein>
<keyword evidence="11" id="KW-0961">Cell wall biogenesis/degradation</keyword>
<proteinExistence type="inferred from homology"/>
<evidence type="ECO:0000256" key="15">
    <source>
        <dbReference type="RuleBase" id="RU004016"/>
    </source>
</evidence>
<name>A0A1I1N685_9RHOB</name>
<evidence type="ECO:0000256" key="2">
    <source>
        <dbReference type="ARBA" id="ARBA00004752"/>
    </source>
</evidence>
<keyword evidence="6" id="KW-0645">Protease</keyword>
<dbReference type="GO" id="GO:0008360">
    <property type="term" value="P:regulation of cell shape"/>
    <property type="evidence" value="ECO:0007669"/>
    <property type="project" value="UniProtKB-KW"/>
</dbReference>
<organism evidence="19 20">
    <name type="scientific">Pseudooceanicola nitratireducens</name>
    <dbReference type="NCBI Taxonomy" id="517719"/>
    <lineage>
        <taxon>Bacteria</taxon>
        <taxon>Pseudomonadati</taxon>
        <taxon>Pseudomonadota</taxon>
        <taxon>Alphaproteobacteria</taxon>
        <taxon>Rhodobacterales</taxon>
        <taxon>Paracoccaceae</taxon>
        <taxon>Pseudooceanicola</taxon>
    </lineage>
</organism>
<dbReference type="InterPro" id="IPR015956">
    <property type="entry name" value="Peniciliin-bd_prot_C_sf"/>
</dbReference>
<feature type="signal peptide" evidence="17">
    <location>
        <begin position="1"/>
        <end position="44"/>
    </location>
</feature>
<keyword evidence="10" id="KW-0573">Peptidoglycan synthesis</keyword>
<evidence type="ECO:0000256" key="12">
    <source>
        <dbReference type="ARBA" id="ARBA00034000"/>
    </source>
</evidence>
<feature type="domain" description="Peptidase S11 D-Ala-D-Ala carboxypeptidase A C-terminal" evidence="18">
    <location>
        <begin position="293"/>
        <end position="383"/>
    </location>
</feature>
<dbReference type="PRINTS" id="PR00725">
    <property type="entry name" value="DADACBPTASE1"/>
</dbReference>
<comment type="pathway">
    <text evidence="2">Cell wall biogenesis; peptidoglycan biosynthesis.</text>
</comment>
<dbReference type="InterPro" id="IPR001967">
    <property type="entry name" value="Peptidase_S11_N"/>
</dbReference>
<dbReference type="Pfam" id="PF07943">
    <property type="entry name" value="PBP5_C"/>
    <property type="match status" value="1"/>
</dbReference>
<dbReference type="EMBL" id="FOLX01000001">
    <property type="protein sequence ID" value="SFC91008.1"/>
    <property type="molecule type" value="Genomic_DNA"/>
</dbReference>
<dbReference type="SUPFAM" id="SSF56601">
    <property type="entry name" value="beta-lactamase/transpeptidase-like"/>
    <property type="match status" value="1"/>
</dbReference>
<dbReference type="Gene3D" id="2.60.410.10">
    <property type="entry name" value="D-Ala-D-Ala carboxypeptidase, C-terminal domain"/>
    <property type="match status" value="1"/>
</dbReference>
<dbReference type="GO" id="GO:0071555">
    <property type="term" value="P:cell wall organization"/>
    <property type="evidence" value="ECO:0007669"/>
    <property type="project" value="UniProtKB-KW"/>
</dbReference>
<dbReference type="UniPathway" id="UPA00219"/>
<feature type="chain" id="PRO_5014188384" description="serine-type D-Ala-D-Ala carboxypeptidase" evidence="17">
    <location>
        <begin position="45"/>
        <end position="423"/>
    </location>
</feature>
<keyword evidence="7 17" id="KW-0732">Signal</keyword>
<feature type="compositionally biased region" description="Low complexity" evidence="16">
    <location>
        <begin position="414"/>
        <end position="423"/>
    </location>
</feature>
<reference evidence="19 20" key="1">
    <citation type="submission" date="2016-10" db="EMBL/GenBank/DDBJ databases">
        <authorList>
            <person name="de Groot N.N."/>
        </authorList>
    </citation>
    <scope>NUCLEOTIDE SEQUENCE [LARGE SCALE GENOMIC DNA]</scope>
    <source>
        <strain evidence="19 20">DSM 29619</strain>
    </source>
</reference>
<feature type="active site" description="Acyl-ester intermediate" evidence="13">
    <location>
        <position position="76"/>
    </location>
</feature>
<evidence type="ECO:0000256" key="11">
    <source>
        <dbReference type="ARBA" id="ARBA00023316"/>
    </source>
</evidence>
<dbReference type="PANTHER" id="PTHR21581:SF6">
    <property type="entry name" value="TRAFFICKING PROTEIN PARTICLE COMPLEX SUBUNIT 12"/>
    <property type="match status" value="1"/>
</dbReference>
<dbReference type="Proteomes" id="UP000231644">
    <property type="component" value="Unassembled WGS sequence"/>
</dbReference>
<evidence type="ECO:0000256" key="7">
    <source>
        <dbReference type="ARBA" id="ARBA00022729"/>
    </source>
</evidence>